<dbReference type="GO" id="GO:0003677">
    <property type="term" value="F:DNA binding"/>
    <property type="evidence" value="ECO:0007669"/>
    <property type="project" value="TreeGrafter"/>
</dbReference>
<evidence type="ECO:0000256" key="1">
    <source>
        <dbReference type="ARBA" id="ARBA00022618"/>
    </source>
</evidence>
<dbReference type="EMBL" id="OC001920">
    <property type="protein sequence ID" value="CAD7260944.1"/>
    <property type="molecule type" value="Genomic_DNA"/>
</dbReference>
<accession>A0A7R9AUN4</accession>
<evidence type="ECO:0000256" key="2">
    <source>
        <dbReference type="ARBA" id="ARBA00022776"/>
    </source>
</evidence>
<reference evidence="6" key="1">
    <citation type="submission" date="2020-11" db="EMBL/GenBank/DDBJ databases">
        <authorList>
            <person name="Tran Van P."/>
        </authorList>
    </citation>
    <scope>NUCLEOTIDE SEQUENCE</scope>
</reference>
<keyword evidence="1" id="KW-0132">Cell division</keyword>
<dbReference type="AlphaFoldDB" id="A0A7R9AUN4"/>
<evidence type="ECO:0000256" key="4">
    <source>
        <dbReference type="ARBA" id="ARBA00023306"/>
    </source>
</evidence>
<feature type="compositionally biased region" description="Basic and acidic residues" evidence="5">
    <location>
        <begin position="44"/>
        <end position="119"/>
    </location>
</feature>
<dbReference type="PANTHER" id="PTHR18937:SF12">
    <property type="entry name" value="STRUCTURAL MAINTENANCE OF CHROMOSOMES PROTEIN"/>
    <property type="match status" value="1"/>
</dbReference>
<keyword evidence="2" id="KW-0498">Mitosis</keyword>
<proteinExistence type="predicted"/>
<organism evidence="6">
    <name type="scientific">Timema shepardi</name>
    <name type="common">Walking stick</name>
    <dbReference type="NCBI Taxonomy" id="629360"/>
    <lineage>
        <taxon>Eukaryota</taxon>
        <taxon>Metazoa</taxon>
        <taxon>Ecdysozoa</taxon>
        <taxon>Arthropoda</taxon>
        <taxon>Hexapoda</taxon>
        <taxon>Insecta</taxon>
        <taxon>Pterygota</taxon>
        <taxon>Neoptera</taxon>
        <taxon>Polyneoptera</taxon>
        <taxon>Phasmatodea</taxon>
        <taxon>Timematodea</taxon>
        <taxon>Timematoidea</taxon>
        <taxon>Timematidae</taxon>
        <taxon>Timema</taxon>
    </lineage>
</organism>
<keyword evidence="3" id="KW-0539">Nucleus</keyword>
<dbReference type="GO" id="GO:0005634">
    <property type="term" value="C:nucleus"/>
    <property type="evidence" value="ECO:0007669"/>
    <property type="project" value="TreeGrafter"/>
</dbReference>
<dbReference type="PANTHER" id="PTHR18937">
    <property type="entry name" value="STRUCTURAL MAINTENANCE OF CHROMOSOMES SMC FAMILY MEMBER"/>
    <property type="match status" value="1"/>
</dbReference>
<dbReference type="GO" id="GO:0008278">
    <property type="term" value="C:cohesin complex"/>
    <property type="evidence" value="ECO:0007669"/>
    <property type="project" value="TreeGrafter"/>
</dbReference>
<sequence length="164" mass="19325">MVAGESQSKGRDVHLEDVQVQEYHRLKEEAAKRSAMYLQQLDSVNREQKADQDRLDNEGRKKSEMENRLRQKGHEKDEAQKRIEKLAEHIKTSESALEDQKRMREDLQSDVGSSKERVQELQKELESVLEQLGDARVDKHEDSRRKKKQEIVENFKRLYPGVVR</sequence>
<feature type="region of interest" description="Disordered" evidence="5">
    <location>
        <begin position="40"/>
        <end position="119"/>
    </location>
</feature>
<evidence type="ECO:0000256" key="3">
    <source>
        <dbReference type="ARBA" id="ARBA00023242"/>
    </source>
</evidence>
<protein>
    <submittedName>
        <fullName evidence="6">Uncharacterized protein</fullName>
    </submittedName>
</protein>
<dbReference type="GO" id="GO:0007062">
    <property type="term" value="P:sister chromatid cohesion"/>
    <property type="evidence" value="ECO:0007669"/>
    <property type="project" value="TreeGrafter"/>
</dbReference>
<dbReference type="GO" id="GO:0051301">
    <property type="term" value="P:cell division"/>
    <property type="evidence" value="ECO:0007669"/>
    <property type="project" value="UniProtKB-KW"/>
</dbReference>
<keyword evidence="4" id="KW-0131">Cell cycle</keyword>
<evidence type="ECO:0000256" key="5">
    <source>
        <dbReference type="SAM" id="MobiDB-lite"/>
    </source>
</evidence>
<name>A0A7R9AUN4_TIMSH</name>
<evidence type="ECO:0000313" key="6">
    <source>
        <dbReference type="EMBL" id="CAD7260944.1"/>
    </source>
</evidence>
<gene>
    <name evidence="6" type="ORF">TSIB3V08_LOCUS5098</name>
</gene>